<dbReference type="AlphaFoldDB" id="A0AAD9L743"/>
<feature type="compositionally biased region" description="Polar residues" evidence="1">
    <location>
        <begin position="379"/>
        <end position="392"/>
    </location>
</feature>
<feature type="compositionally biased region" description="Low complexity" evidence="1">
    <location>
        <begin position="307"/>
        <end position="323"/>
    </location>
</feature>
<name>A0AAD9L743_PAPLA</name>
<feature type="region of interest" description="Disordered" evidence="1">
    <location>
        <begin position="169"/>
        <end position="451"/>
    </location>
</feature>
<evidence type="ECO:0000313" key="3">
    <source>
        <dbReference type="Proteomes" id="UP001182556"/>
    </source>
</evidence>
<protein>
    <submittedName>
        <fullName evidence="2">Uncharacterized protein</fullName>
    </submittedName>
</protein>
<dbReference type="EMBL" id="JAODAN010000004">
    <property type="protein sequence ID" value="KAK1924969.1"/>
    <property type="molecule type" value="Genomic_DNA"/>
</dbReference>
<gene>
    <name evidence="2" type="ORF">DB88DRAFT_539750</name>
</gene>
<keyword evidence="3" id="KW-1185">Reference proteome</keyword>
<reference evidence="2" key="1">
    <citation type="submission" date="2023-02" db="EMBL/GenBank/DDBJ databases">
        <title>Identification and recombinant expression of a fungal hydrolase from Papiliotrema laurentii that hydrolyzes apple cutin and clears colloidal polyester polyurethane.</title>
        <authorList>
            <consortium name="DOE Joint Genome Institute"/>
            <person name="Roman V.A."/>
            <person name="Bojanowski C."/>
            <person name="Crable B.R."/>
            <person name="Wagner D.N."/>
            <person name="Hung C.S."/>
            <person name="Nadeau L.J."/>
            <person name="Schratz L."/>
            <person name="Haridas S."/>
            <person name="Pangilinan J."/>
            <person name="Lipzen A."/>
            <person name="Na H."/>
            <person name="Yan M."/>
            <person name="Ng V."/>
            <person name="Grigoriev I.V."/>
            <person name="Spatafora J.W."/>
            <person name="Barlow D."/>
            <person name="Biffinger J."/>
            <person name="Kelley-Loughnane N."/>
            <person name="Varaljay V.A."/>
            <person name="Crookes-Goodson W.J."/>
        </authorList>
    </citation>
    <scope>NUCLEOTIDE SEQUENCE</scope>
    <source>
        <strain evidence="2">5307AH</strain>
    </source>
</reference>
<comment type="caution">
    <text evidence="2">The sequence shown here is derived from an EMBL/GenBank/DDBJ whole genome shotgun (WGS) entry which is preliminary data.</text>
</comment>
<organism evidence="2 3">
    <name type="scientific">Papiliotrema laurentii</name>
    <name type="common">Cryptococcus laurentii</name>
    <dbReference type="NCBI Taxonomy" id="5418"/>
    <lineage>
        <taxon>Eukaryota</taxon>
        <taxon>Fungi</taxon>
        <taxon>Dikarya</taxon>
        <taxon>Basidiomycota</taxon>
        <taxon>Agaricomycotina</taxon>
        <taxon>Tremellomycetes</taxon>
        <taxon>Tremellales</taxon>
        <taxon>Rhynchogastremaceae</taxon>
        <taxon>Papiliotrema</taxon>
    </lineage>
</organism>
<proteinExistence type="predicted"/>
<dbReference type="Proteomes" id="UP001182556">
    <property type="component" value="Unassembled WGS sequence"/>
</dbReference>
<evidence type="ECO:0000313" key="2">
    <source>
        <dbReference type="EMBL" id="KAK1924969.1"/>
    </source>
</evidence>
<feature type="compositionally biased region" description="Low complexity" evidence="1">
    <location>
        <begin position="333"/>
        <end position="358"/>
    </location>
</feature>
<feature type="compositionally biased region" description="Polar residues" evidence="1">
    <location>
        <begin position="411"/>
        <end position="428"/>
    </location>
</feature>
<accession>A0AAD9L743</accession>
<feature type="compositionally biased region" description="Polar residues" evidence="1">
    <location>
        <begin position="289"/>
        <end position="306"/>
    </location>
</feature>
<feature type="compositionally biased region" description="Polar residues" evidence="1">
    <location>
        <begin position="359"/>
        <end position="371"/>
    </location>
</feature>
<feature type="compositionally biased region" description="Low complexity" evidence="1">
    <location>
        <begin position="277"/>
        <end position="288"/>
    </location>
</feature>
<evidence type="ECO:0000256" key="1">
    <source>
        <dbReference type="SAM" id="MobiDB-lite"/>
    </source>
</evidence>
<sequence>MKYVDGFCTNIRDTAEWTKQHGWQSSDSDTAAWIRSEKERKHEDVLTDAYNMGLRGAETNTKVEFQPKTMTGSIGEVRTHLGSAYESFWKMRDKQYADRVETALEATKNVRPSEYHESVFNTNRTTMYDTLVSLWKDVKGEIQGYATPWEKTLLGAAAEQIEAAANKTAGIPWIPQTSPPSSRPRPDTFSMEDYITKPDESEWASPTEEEQRLRPAPPKTQKEDGTTRNGTMLADSSRGLGWGFKRRSPDSDAANEPETTDHPGTTDAPETAWSGFEGATEAADGTEASSNGATRSSGFTPPVSQNSAPPSGSEGSAPAPSSARQPTSRSGQTGASPSSTGQPSSSTRPAASTTQPSTLQTDTAPASSPTFRQRRETSSSDPNDSSIEASGGSTTAPTPSRRRRPRFGETGVSSSGPNTKGSSAQQEPLKSAMKKPYRPTVADASDESSDE</sequence>